<keyword evidence="1" id="KW-1133">Transmembrane helix</keyword>
<dbReference type="GO" id="GO:0003676">
    <property type="term" value="F:nucleic acid binding"/>
    <property type="evidence" value="ECO:0007669"/>
    <property type="project" value="InterPro"/>
</dbReference>
<reference evidence="2" key="1">
    <citation type="submission" date="2019-08" db="EMBL/GenBank/DDBJ databases">
        <authorList>
            <person name="Kucharzyk K."/>
            <person name="Murdoch R.W."/>
            <person name="Higgins S."/>
            <person name="Loffler F."/>
        </authorList>
    </citation>
    <scope>NUCLEOTIDE SEQUENCE</scope>
</reference>
<feature type="transmembrane region" description="Helical" evidence="1">
    <location>
        <begin position="37"/>
        <end position="54"/>
    </location>
</feature>
<comment type="caution">
    <text evidence="2">The sequence shown here is derived from an EMBL/GenBank/DDBJ whole genome shotgun (WGS) entry which is preliminary data.</text>
</comment>
<dbReference type="InterPro" id="IPR010718">
    <property type="entry name" value="DUF1294"/>
</dbReference>
<proteinExistence type="predicted"/>
<evidence type="ECO:0008006" key="3">
    <source>
        <dbReference type="Google" id="ProtNLM"/>
    </source>
</evidence>
<dbReference type="InterPro" id="IPR012156">
    <property type="entry name" value="Cold_shock_CspA"/>
</dbReference>
<dbReference type="EMBL" id="VSSQ01057542">
    <property type="protein sequence ID" value="MPN11338.1"/>
    <property type="molecule type" value="Genomic_DNA"/>
</dbReference>
<keyword evidence="1" id="KW-0812">Transmembrane</keyword>
<name>A0A645FAE4_9ZZZZ</name>
<accession>A0A645FAE4</accession>
<evidence type="ECO:0000313" key="2">
    <source>
        <dbReference type="EMBL" id="MPN11338.1"/>
    </source>
</evidence>
<dbReference type="PIRSF" id="PIRSF002599">
    <property type="entry name" value="Cold_shock_A"/>
    <property type="match status" value="1"/>
</dbReference>
<protein>
    <recommendedName>
        <fullName evidence="3">DUF1294 domain-containing protein</fullName>
    </recommendedName>
</protein>
<feature type="transmembrane region" description="Helical" evidence="1">
    <location>
        <begin position="6"/>
        <end position="25"/>
    </location>
</feature>
<dbReference type="AlphaFoldDB" id="A0A645FAE4"/>
<sequence length="91" mass="10252">MQYIYIYLVVISVIAAILTLHDKRAAMKHTWRVKERTLLIVSALGGSVAMLLTMQAVRHKTKHAKFMVGIPVIVVMQIAAVLAVLHWRGIF</sequence>
<dbReference type="Pfam" id="PF06961">
    <property type="entry name" value="DUF1294"/>
    <property type="match status" value="1"/>
</dbReference>
<feature type="transmembrane region" description="Helical" evidence="1">
    <location>
        <begin position="66"/>
        <end position="87"/>
    </location>
</feature>
<gene>
    <name evidence="2" type="ORF">SDC9_158639</name>
</gene>
<keyword evidence="1" id="KW-0472">Membrane</keyword>
<organism evidence="2">
    <name type="scientific">bioreactor metagenome</name>
    <dbReference type="NCBI Taxonomy" id="1076179"/>
    <lineage>
        <taxon>unclassified sequences</taxon>
        <taxon>metagenomes</taxon>
        <taxon>ecological metagenomes</taxon>
    </lineage>
</organism>
<evidence type="ECO:0000256" key="1">
    <source>
        <dbReference type="SAM" id="Phobius"/>
    </source>
</evidence>